<evidence type="ECO:0000256" key="6">
    <source>
        <dbReference type="ARBA" id="ARBA00022989"/>
    </source>
</evidence>
<accession>A0A8J3K9E9</accession>
<feature type="transmembrane region" description="Helical" evidence="9">
    <location>
        <begin position="567"/>
        <end position="587"/>
    </location>
</feature>
<sequence length="620" mass="64731">MAPPQGQMRPGRQLALLGAIFVILASAVWFGGKGGWEDRLAPNLGLDLVGGSRVTLLAQTGADGKPPTTQDLEQARRIIAERVDARGVSEAQVVIEGNQNIVISVAKKGDDAINDVGQASQLFFRKLLSQTDGSGLAAAPQPSPSPSASASGSPKPSTAASPAATPKPSVSASTGGTGGGAAMAPTPTPTPAASKSPVASASPAAAPKPSAPANPKVTVEQVQAKVGKAAWDAAGKLTAVAADPAQLEVLQPFAQLNNFEVALLAPKVQFYVPQVSCEQLDKRPPGSINNPDAEAVACEDGMKYLLDVSKVKGTDVDKASPQIEQNTNRRVVSLDFSSDGLDKWTSLTKESFNNEGQKCDQTALGAGSHCRVAVVLDNKVISSPEIQGVLGDDSVITGDFDQKSATDLANNLNYGSLSMTFLQQEAQSITPTLGGEHLQAGLLAAGIGMLLVVIYSFFYYRLLGTVIVLSLILSAALTFLALVFLGREMGFTLTLAGIAGFIVSLGVAADSFVIYFERLKDEIREGRSPRSAVPRAWVRARKTILTANAISLMAALVLYLVSSGAVAGFAFALGLATLIDLVVVFLFRHPIMTMFARTDAFLSPRVSGLGRVLHEAKEAK</sequence>
<dbReference type="EMBL" id="BONG01000027">
    <property type="protein sequence ID" value="GIF90969.1"/>
    <property type="molecule type" value="Genomic_DNA"/>
</dbReference>
<dbReference type="NCBIfam" id="TIGR00916">
    <property type="entry name" value="2A0604s01"/>
    <property type="match status" value="1"/>
</dbReference>
<comment type="caution">
    <text evidence="14">The sequence shown here is derived from an EMBL/GenBank/DDBJ whole genome shotgun (WGS) entry which is preliminary data.</text>
</comment>
<dbReference type="InterPro" id="IPR048631">
    <property type="entry name" value="SecD_1st"/>
</dbReference>
<dbReference type="PANTHER" id="PTHR30081">
    <property type="entry name" value="PROTEIN-EXPORT MEMBRANE PROTEIN SEC"/>
    <property type="match status" value="1"/>
</dbReference>
<name>A0A8J3K9E9_9ACTN</name>
<feature type="domain" description="SecDF P1 head subdomain" evidence="13">
    <location>
        <begin position="301"/>
        <end position="418"/>
    </location>
</feature>
<dbReference type="Gene3D" id="1.20.1640.10">
    <property type="entry name" value="Multidrug efflux transporter AcrB transmembrane domain"/>
    <property type="match status" value="1"/>
</dbReference>
<evidence type="ECO:0000313" key="15">
    <source>
        <dbReference type="Proteomes" id="UP000619293"/>
    </source>
</evidence>
<dbReference type="GO" id="GO:0065002">
    <property type="term" value="P:intracellular protein transmembrane transport"/>
    <property type="evidence" value="ECO:0007669"/>
    <property type="project" value="UniProtKB-UniRule"/>
</dbReference>
<dbReference type="Pfam" id="PF21760">
    <property type="entry name" value="SecD_1st"/>
    <property type="match status" value="1"/>
</dbReference>
<evidence type="ECO:0000256" key="9">
    <source>
        <dbReference type="HAMAP-Rule" id="MF_01463"/>
    </source>
</evidence>
<gene>
    <name evidence="9 14" type="primary">secD</name>
    <name evidence="14" type="ORF">Cch02nite_44130</name>
</gene>
<dbReference type="NCBIfam" id="TIGR01129">
    <property type="entry name" value="secD"/>
    <property type="match status" value="1"/>
</dbReference>
<evidence type="ECO:0000259" key="13">
    <source>
        <dbReference type="Pfam" id="PF22599"/>
    </source>
</evidence>
<comment type="similarity">
    <text evidence="9">Belongs to the SecD/SecF family. SecD subfamily.</text>
</comment>
<dbReference type="HAMAP" id="MF_01463_B">
    <property type="entry name" value="SecD_B"/>
    <property type="match status" value="1"/>
</dbReference>
<feature type="transmembrane region" description="Helical" evidence="9">
    <location>
        <begin position="491"/>
        <end position="516"/>
    </location>
</feature>
<keyword evidence="2 9" id="KW-0813">Transport</keyword>
<keyword evidence="7 9" id="KW-0811">Translocation</keyword>
<feature type="transmembrane region" description="Helical" evidence="9">
    <location>
        <begin position="544"/>
        <end position="561"/>
    </location>
</feature>
<dbReference type="InterPro" id="IPR054384">
    <property type="entry name" value="SecDF_P1_head"/>
</dbReference>
<evidence type="ECO:0000256" key="8">
    <source>
        <dbReference type="ARBA" id="ARBA00023136"/>
    </source>
</evidence>
<evidence type="ECO:0000256" key="5">
    <source>
        <dbReference type="ARBA" id="ARBA00022927"/>
    </source>
</evidence>
<dbReference type="GO" id="GO:0043952">
    <property type="term" value="P:protein transport by the Sec complex"/>
    <property type="evidence" value="ECO:0007669"/>
    <property type="project" value="UniProtKB-UniRule"/>
</dbReference>
<evidence type="ECO:0000256" key="1">
    <source>
        <dbReference type="ARBA" id="ARBA00004651"/>
    </source>
</evidence>
<keyword evidence="6 9" id="KW-1133">Transmembrane helix</keyword>
<dbReference type="InterPro" id="IPR005791">
    <property type="entry name" value="SecD"/>
</dbReference>
<evidence type="ECO:0000259" key="12">
    <source>
        <dbReference type="Pfam" id="PF21760"/>
    </source>
</evidence>
<dbReference type="InterPro" id="IPR022813">
    <property type="entry name" value="SecD/SecF_arch_bac"/>
</dbReference>
<keyword evidence="5 9" id="KW-0653">Protein transport</keyword>
<dbReference type="Proteomes" id="UP000619293">
    <property type="component" value="Unassembled WGS sequence"/>
</dbReference>
<feature type="domain" description="Protein export membrane protein SecD/SecF C-terminal" evidence="11">
    <location>
        <begin position="422"/>
        <end position="595"/>
    </location>
</feature>
<feature type="compositionally biased region" description="Low complexity" evidence="10">
    <location>
        <begin position="146"/>
        <end position="174"/>
    </location>
</feature>
<comment type="subcellular location">
    <subcellularLocation>
        <location evidence="1 9">Cell membrane</location>
        <topology evidence="1 9">Multi-pass membrane protein</topology>
    </subcellularLocation>
</comment>
<dbReference type="InterPro" id="IPR055344">
    <property type="entry name" value="SecD_SecF_C_bact"/>
</dbReference>
<dbReference type="RefSeq" id="WP_191843587.1">
    <property type="nucleotide sequence ID" value="NZ_BAAALB010000035.1"/>
</dbReference>
<reference evidence="14 15" key="1">
    <citation type="submission" date="2021-01" db="EMBL/GenBank/DDBJ databases">
        <title>Whole genome shotgun sequence of Catellatospora chokoriensis NBRC 107358.</title>
        <authorList>
            <person name="Komaki H."/>
            <person name="Tamura T."/>
        </authorList>
    </citation>
    <scope>NUCLEOTIDE SEQUENCE [LARGE SCALE GENOMIC DNA]</scope>
    <source>
        <strain evidence="14 15">NBRC 107358</strain>
    </source>
</reference>
<comment type="function">
    <text evidence="9">Part of the Sec protein translocase complex. Interacts with the SecYEG preprotein conducting channel. SecDF uses the proton motive force (PMF) to complete protein translocation after the ATP-dependent function of SecA.</text>
</comment>
<comment type="subunit">
    <text evidence="9">Forms a complex with SecF. Part of the essential Sec protein translocation apparatus which comprises SecA, SecYEG and auxiliary proteins SecDF. Other proteins may also be involved.</text>
</comment>
<feature type="region of interest" description="Disordered" evidence="10">
    <location>
        <begin position="133"/>
        <end position="217"/>
    </location>
</feature>
<dbReference type="Pfam" id="PF02355">
    <property type="entry name" value="SecD_SecF_C"/>
    <property type="match status" value="1"/>
</dbReference>
<evidence type="ECO:0000313" key="14">
    <source>
        <dbReference type="EMBL" id="GIF90969.1"/>
    </source>
</evidence>
<comment type="caution">
    <text evidence="9">Lacks conserved residue(s) required for the propagation of feature annotation.</text>
</comment>
<dbReference type="Gene3D" id="3.30.70.3220">
    <property type="match status" value="1"/>
</dbReference>
<dbReference type="Gene3D" id="3.30.1360.200">
    <property type="match status" value="1"/>
</dbReference>
<dbReference type="GO" id="GO:0005886">
    <property type="term" value="C:plasma membrane"/>
    <property type="evidence" value="ECO:0007669"/>
    <property type="project" value="UniProtKB-SubCell"/>
</dbReference>
<dbReference type="GO" id="GO:0006605">
    <property type="term" value="P:protein targeting"/>
    <property type="evidence" value="ECO:0007669"/>
    <property type="project" value="UniProtKB-UniRule"/>
</dbReference>
<feature type="compositionally biased region" description="Low complexity" evidence="10">
    <location>
        <begin position="191"/>
        <end position="213"/>
    </location>
</feature>
<keyword evidence="3 9" id="KW-1003">Cell membrane</keyword>
<keyword evidence="4 9" id="KW-0812">Transmembrane</keyword>
<feature type="transmembrane region" description="Helical" evidence="9">
    <location>
        <begin position="438"/>
        <end position="459"/>
    </location>
</feature>
<protein>
    <recommendedName>
        <fullName evidence="9">Protein translocase subunit SecD</fullName>
    </recommendedName>
</protein>
<dbReference type="PANTHER" id="PTHR30081:SF1">
    <property type="entry name" value="PROTEIN TRANSLOCASE SUBUNIT SECD"/>
    <property type="match status" value="1"/>
</dbReference>
<keyword evidence="8 9" id="KW-0472">Membrane</keyword>
<evidence type="ECO:0000259" key="11">
    <source>
        <dbReference type="Pfam" id="PF02355"/>
    </source>
</evidence>
<dbReference type="Pfam" id="PF22599">
    <property type="entry name" value="SecDF_P1_head"/>
    <property type="match status" value="1"/>
</dbReference>
<evidence type="ECO:0000256" key="3">
    <source>
        <dbReference type="ARBA" id="ARBA00022475"/>
    </source>
</evidence>
<feature type="transmembrane region" description="Helical" evidence="9">
    <location>
        <begin position="466"/>
        <end position="485"/>
    </location>
</feature>
<keyword evidence="15" id="KW-1185">Reference proteome</keyword>
<feature type="domain" description="Protein translocase subunit SecDF P1" evidence="12">
    <location>
        <begin position="72"/>
        <end position="126"/>
    </location>
</feature>
<organism evidence="14 15">
    <name type="scientific">Catellatospora chokoriensis</name>
    <dbReference type="NCBI Taxonomy" id="310353"/>
    <lineage>
        <taxon>Bacteria</taxon>
        <taxon>Bacillati</taxon>
        <taxon>Actinomycetota</taxon>
        <taxon>Actinomycetes</taxon>
        <taxon>Micromonosporales</taxon>
        <taxon>Micromonosporaceae</taxon>
        <taxon>Catellatospora</taxon>
    </lineage>
</organism>
<evidence type="ECO:0000256" key="2">
    <source>
        <dbReference type="ARBA" id="ARBA00022448"/>
    </source>
</evidence>
<dbReference type="AlphaFoldDB" id="A0A8J3K9E9"/>
<dbReference type="InterPro" id="IPR048634">
    <property type="entry name" value="SecD_SecF_C"/>
</dbReference>
<evidence type="ECO:0000256" key="7">
    <source>
        <dbReference type="ARBA" id="ARBA00023010"/>
    </source>
</evidence>
<proteinExistence type="inferred from homology"/>
<evidence type="ECO:0000256" key="4">
    <source>
        <dbReference type="ARBA" id="ARBA00022692"/>
    </source>
</evidence>
<dbReference type="GO" id="GO:0015450">
    <property type="term" value="F:protein-transporting ATPase activity"/>
    <property type="evidence" value="ECO:0007669"/>
    <property type="project" value="InterPro"/>
</dbReference>
<dbReference type="SUPFAM" id="SSF82866">
    <property type="entry name" value="Multidrug efflux transporter AcrB transmembrane domain"/>
    <property type="match status" value="1"/>
</dbReference>
<evidence type="ECO:0000256" key="10">
    <source>
        <dbReference type="SAM" id="MobiDB-lite"/>
    </source>
</evidence>